<evidence type="ECO:0000259" key="1">
    <source>
        <dbReference type="PROSITE" id="PS50405"/>
    </source>
</evidence>
<dbReference type="Gene3D" id="1.20.1050.10">
    <property type="match status" value="1"/>
</dbReference>
<dbReference type="Proteomes" id="UP001357485">
    <property type="component" value="Unassembled WGS sequence"/>
</dbReference>
<dbReference type="Pfam" id="PF14497">
    <property type="entry name" value="GST_C_3"/>
    <property type="match status" value="1"/>
</dbReference>
<reference evidence="2 3" key="1">
    <citation type="submission" date="2023-08" db="EMBL/GenBank/DDBJ databases">
        <title>Black Yeasts Isolated from many extreme environments.</title>
        <authorList>
            <person name="Coleine C."/>
            <person name="Stajich J.E."/>
            <person name="Selbmann L."/>
        </authorList>
    </citation>
    <scope>NUCLEOTIDE SEQUENCE [LARGE SCALE GENOMIC DNA]</scope>
    <source>
        <strain evidence="2 3">CCFEE 536</strain>
    </source>
</reference>
<protein>
    <recommendedName>
        <fullName evidence="1">GST C-terminal domain-containing protein</fullName>
    </recommendedName>
</protein>
<dbReference type="PROSITE" id="PS50405">
    <property type="entry name" value="GST_CTER"/>
    <property type="match status" value="1"/>
</dbReference>
<accession>A0ABR0LY03</accession>
<evidence type="ECO:0000313" key="2">
    <source>
        <dbReference type="EMBL" id="KAK5252001.1"/>
    </source>
</evidence>
<dbReference type="PANTHER" id="PTHR44051">
    <property type="entry name" value="GLUTATHIONE S-TRANSFERASE-RELATED"/>
    <property type="match status" value="1"/>
</dbReference>
<sequence length="99" mass="11420">KNLTSAIDRYGNEIKRVLHVIDRHLKRNGTPYLVGDRCTYADLAFLTWDMALGFLMQGEAEKLGEEYPEWKRWNARLMDRPAVKKIVEDRGKATAATKP</sequence>
<feature type="non-terminal residue" evidence="2">
    <location>
        <position position="1"/>
    </location>
</feature>
<organism evidence="2 3">
    <name type="scientific">Cryomyces antarcticus</name>
    <dbReference type="NCBI Taxonomy" id="329879"/>
    <lineage>
        <taxon>Eukaryota</taxon>
        <taxon>Fungi</taxon>
        <taxon>Dikarya</taxon>
        <taxon>Ascomycota</taxon>
        <taxon>Pezizomycotina</taxon>
        <taxon>Dothideomycetes</taxon>
        <taxon>Dothideomycetes incertae sedis</taxon>
        <taxon>Cryomyces</taxon>
    </lineage>
</organism>
<feature type="domain" description="GST C-terminal" evidence="1">
    <location>
        <begin position="1"/>
        <end position="99"/>
    </location>
</feature>
<keyword evidence="3" id="KW-1185">Reference proteome</keyword>
<name>A0ABR0LY03_9PEZI</name>
<evidence type="ECO:0000313" key="3">
    <source>
        <dbReference type="Proteomes" id="UP001357485"/>
    </source>
</evidence>
<dbReference type="SUPFAM" id="SSF47616">
    <property type="entry name" value="GST C-terminal domain-like"/>
    <property type="match status" value="1"/>
</dbReference>
<proteinExistence type="predicted"/>
<dbReference type="InterPro" id="IPR036282">
    <property type="entry name" value="Glutathione-S-Trfase_C_sf"/>
</dbReference>
<gene>
    <name evidence="2" type="ORF">LTR16_005530</name>
</gene>
<dbReference type="PANTHER" id="PTHR44051:SF3">
    <property type="entry name" value="TRANSCRIPTIONAL REGULATOR URE2"/>
    <property type="match status" value="1"/>
</dbReference>
<dbReference type="EMBL" id="JAVRRA010009108">
    <property type="protein sequence ID" value="KAK5252001.1"/>
    <property type="molecule type" value="Genomic_DNA"/>
</dbReference>
<dbReference type="InterPro" id="IPR010987">
    <property type="entry name" value="Glutathione-S-Trfase_C-like"/>
</dbReference>
<comment type="caution">
    <text evidence="2">The sequence shown here is derived from an EMBL/GenBank/DDBJ whole genome shotgun (WGS) entry which is preliminary data.</text>
</comment>
<dbReference type="InterPro" id="IPR004046">
    <property type="entry name" value="GST_C"/>
</dbReference>